<reference evidence="2 3" key="1">
    <citation type="submission" date="2020-02" db="EMBL/GenBank/DDBJ databases">
        <title>Draft genome sequence of Haematococcus lacustris strain NIES-144.</title>
        <authorList>
            <person name="Morimoto D."/>
            <person name="Nakagawa S."/>
            <person name="Yoshida T."/>
            <person name="Sawayama S."/>
        </authorList>
    </citation>
    <scope>NUCLEOTIDE SEQUENCE [LARGE SCALE GENOMIC DNA]</scope>
    <source>
        <strain evidence="2 3">NIES-144</strain>
    </source>
</reference>
<comment type="caution">
    <text evidence="2">The sequence shown here is derived from an EMBL/GenBank/DDBJ whole genome shotgun (WGS) entry which is preliminary data.</text>
</comment>
<evidence type="ECO:0000256" key="1">
    <source>
        <dbReference type="SAM" id="MobiDB-lite"/>
    </source>
</evidence>
<proteinExistence type="predicted"/>
<keyword evidence="3" id="KW-1185">Reference proteome</keyword>
<sequence>MASSPRAGSPRSTSPAPMSGETKQRVHTGHGPKVETDKMFYLRSLREYYKQLPREELVAPQPAQPAATWLGSTWTSAGSSYSPETAMSQDFRTWLPPMQSIHIQSHLQVMGMQLLMLEVGGQLVDRKENRQMAVDSATGV</sequence>
<organism evidence="2 3">
    <name type="scientific">Haematococcus lacustris</name>
    <name type="common">Green alga</name>
    <name type="synonym">Haematococcus pluvialis</name>
    <dbReference type="NCBI Taxonomy" id="44745"/>
    <lineage>
        <taxon>Eukaryota</taxon>
        <taxon>Viridiplantae</taxon>
        <taxon>Chlorophyta</taxon>
        <taxon>core chlorophytes</taxon>
        <taxon>Chlorophyceae</taxon>
        <taxon>CS clade</taxon>
        <taxon>Chlamydomonadales</taxon>
        <taxon>Haematococcaceae</taxon>
        <taxon>Haematococcus</taxon>
    </lineage>
</organism>
<evidence type="ECO:0000313" key="3">
    <source>
        <dbReference type="Proteomes" id="UP000485058"/>
    </source>
</evidence>
<dbReference type="AlphaFoldDB" id="A0A699ZMH9"/>
<feature type="region of interest" description="Disordered" evidence="1">
    <location>
        <begin position="1"/>
        <end position="36"/>
    </location>
</feature>
<accession>A0A699ZMH9</accession>
<gene>
    <name evidence="2" type="ORF">HaLaN_13557</name>
</gene>
<name>A0A699ZMH9_HAELA</name>
<protein>
    <submittedName>
        <fullName evidence="2">Uncharacterized protein</fullName>
    </submittedName>
</protein>
<dbReference type="EMBL" id="BLLF01001085">
    <property type="protein sequence ID" value="GFH17022.1"/>
    <property type="molecule type" value="Genomic_DNA"/>
</dbReference>
<dbReference type="Proteomes" id="UP000485058">
    <property type="component" value="Unassembled WGS sequence"/>
</dbReference>
<evidence type="ECO:0000313" key="2">
    <source>
        <dbReference type="EMBL" id="GFH17022.1"/>
    </source>
</evidence>